<reference evidence="4 5" key="1">
    <citation type="journal article" date="2019" name="Sci. Rep.">
        <title>Comparative genomics of chytrid fungi reveal insights into the obligate biotrophic and pathogenic lifestyle of Synchytrium endobioticum.</title>
        <authorList>
            <person name="van de Vossenberg B.T.L.H."/>
            <person name="Warris S."/>
            <person name="Nguyen H.D.T."/>
            <person name="van Gent-Pelzer M.P.E."/>
            <person name="Joly D.L."/>
            <person name="van de Geest H.C."/>
            <person name="Bonants P.J.M."/>
            <person name="Smith D.S."/>
            <person name="Levesque C.A."/>
            <person name="van der Lee T.A.J."/>
        </authorList>
    </citation>
    <scope>NUCLEOTIDE SEQUENCE [LARGE SCALE GENOMIC DNA]</scope>
    <source>
        <strain evidence="4 5">MB42</strain>
    </source>
</reference>
<dbReference type="STRING" id="286115.A0A507DLI2"/>
<keyword evidence="5" id="KW-1185">Reference proteome</keyword>
<dbReference type="VEuPathDB" id="FungiDB:SeMB42_g01362"/>
<organism evidence="4 5">
    <name type="scientific">Synchytrium endobioticum</name>
    <dbReference type="NCBI Taxonomy" id="286115"/>
    <lineage>
        <taxon>Eukaryota</taxon>
        <taxon>Fungi</taxon>
        <taxon>Fungi incertae sedis</taxon>
        <taxon>Chytridiomycota</taxon>
        <taxon>Chytridiomycota incertae sedis</taxon>
        <taxon>Chytridiomycetes</taxon>
        <taxon>Synchytriales</taxon>
        <taxon>Synchytriaceae</taxon>
        <taxon>Synchytrium</taxon>
    </lineage>
</organism>
<dbReference type="EMBL" id="QEAN01000034">
    <property type="protein sequence ID" value="TPX52514.1"/>
    <property type="molecule type" value="Genomic_DNA"/>
</dbReference>
<dbReference type="GO" id="GO:0005634">
    <property type="term" value="C:nucleus"/>
    <property type="evidence" value="ECO:0007669"/>
    <property type="project" value="UniProtKB-ARBA"/>
</dbReference>
<dbReference type="Gene3D" id="3.30.420.10">
    <property type="entry name" value="Ribonuclease H-like superfamily/Ribonuclease H"/>
    <property type="match status" value="1"/>
</dbReference>
<dbReference type="GO" id="GO:0015074">
    <property type="term" value="P:DNA integration"/>
    <property type="evidence" value="ECO:0007669"/>
    <property type="project" value="InterPro"/>
</dbReference>
<dbReference type="InterPro" id="IPR012337">
    <property type="entry name" value="RNaseH-like_sf"/>
</dbReference>
<dbReference type="Proteomes" id="UP000317494">
    <property type="component" value="Unassembled WGS sequence"/>
</dbReference>
<feature type="compositionally biased region" description="Basic and acidic residues" evidence="1">
    <location>
        <begin position="459"/>
        <end position="474"/>
    </location>
</feature>
<dbReference type="InterPro" id="IPR050951">
    <property type="entry name" value="Retrovirus_Pol_polyprotein"/>
</dbReference>
<proteinExistence type="predicted"/>
<dbReference type="PROSITE" id="PS50994">
    <property type="entry name" value="INTEGRASE"/>
    <property type="match status" value="1"/>
</dbReference>
<dbReference type="InterPro" id="IPR036397">
    <property type="entry name" value="RNaseH_sf"/>
</dbReference>
<evidence type="ECO:0000313" key="5">
    <source>
        <dbReference type="Proteomes" id="UP000317494"/>
    </source>
</evidence>
<dbReference type="PANTHER" id="PTHR37984">
    <property type="entry name" value="PROTEIN CBG26694"/>
    <property type="match status" value="1"/>
</dbReference>
<feature type="transmembrane region" description="Helical" evidence="2">
    <location>
        <begin position="149"/>
        <end position="166"/>
    </location>
</feature>
<dbReference type="GO" id="GO:0003676">
    <property type="term" value="F:nucleic acid binding"/>
    <property type="evidence" value="ECO:0007669"/>
    <property type="project" value="InterPro"/>
</dbReference>
<gene>
    <name evidence="4" type="ORF">SeMB42_g01362</name>
</gene>
<keyword evidence="2" id="KW-1133">Transmembrane helix</keyword>
<protein>
    <recommendedName>
        <fullName evidence="3">Integrase catalytic domain-containing protein</fullName>
    </recommendedName>
</protein>
<keyword evidence="2" id="KW-0812">Transmembrane</keyword>
<evidence type="ECO:0000256" key="1">
    <source>
        <dbReference type="SAM" id="MobiDB-lite"/>
    </source>
</evidence>
<accession>A0A507DLI2</accession>
<dbReference type="SUPFAM" id="SSF53098">
    <property type="entry name" value="Ribonuclease H-like"/>
    <property type="match status" value="1"/>
</dbReference>
<dbReference type="PANTHER" id="PTHR37984:SF5">
    <property type="entry name" value="PROTEIN NYNRIN-LIKE"/>
    <property type="match status" value="1"/>
</dbReference>
<feature type="region of interest" description="Disordered" evidence="1">
    <location>
        <begin position="454"/>
        <end position="528"/>
    </location>
</feature>
<feature type="domain" description="Integrase catalytic" evidence="3">
    <location>
        <begin position="548"/>
        <end position="675"/>
    </location>
</feature>
<evidence type="ECO:0000256" key="2">
    <source>
        <dbReference type="SAM" id="Phobius"/>
    </source>
</evidence>
<dbReference type="InterPro" id="IPR001584">
    <property type="entry name" value="Integrase_cat-core"/>
</dbReference>
<sequence length="675" mass="77361">MWRHKTRRLKLLSKTDIFLHLSQCASTDPDDEDIMRMVSTLSQMRRRAIQAGIAIKPPAKEFAKAIKEFDDPISVILRRMNTMVETKLPKNSPCTFDQLLSRPNFEAMSRAQLRFARAYYSYAFEKLKHLFMYIQSSVRNQSTERRDKLLAGLALVWNVLVVYYTLDEKYRSRCDLPQTCAQLELPIYETFSSCLDQQHVSELCREISLSFGNLRRIEELRIHFETEIADFQGFYSIARLYDAPMAYIMHMIHQFESLGHTRPWSGVWDYQALKQISPMERDALPVRLAHEYCIVCRAQREKQWLQHYLPRDASEALGVLSRLSEIETLIKHHDGLFKEYLTSLSGDGEAAQQDDENFVQPKAHGNEEYFPPVIDLTDDVDNSTQDYDNCICFDFLGNHIDRGNDRDHPTPELIDFLGKAEEQDLKSLDLSLGIHDPERLKGATLRIQEPSPLALSSNHWHDSEPSSHSYDKGKRPMNADGATDICPTQHSYDKGKRPMDASGATDIYPSQQSQGGLDERPVHRKPRLGESSKGFTLCFSQNLLLVGRHETEIARLRNLSKRFFIKLRKVKLPRSDSFDSILVVVDRRSKPVVFIPTTASITADETTKLVFKYVICRHGVPASILSDRGPQFRSRFGKAVFNLLGTGVALSSAYHPETDGQSERANQELEAYLRC</sequence>
<dbReference type="AlphaFoldDB" id="A0A507DLI2"/>
<evidence type="ECO:0000259" key="3">
    <source>
        <dbReference type="PROSITE" id="PS50994"/>
    </source>
</evidence>
<name>A0A507DLI2_9FUNG</name>
<keyword evidence="2" id="KW-0472">Membrane</keyword>
<evidence type="ECO:0000313" key="4">
    <source>
        <dbReference type="EMBL" id="TPX52514.1"/>
    </source>
</evidence>
<comment type="caution">
    <text evidence="4">The sequence shown here is derived from an EMBL/GenBank/DDBJ whole genome shotgun (WGS) entry which is preliminary data.</text>
</comment>